<proteinExistence type="predicted"/>
<name>A0A9D5JWI0_9BACT</name>
<evidence type="ECO:0000259" key="1">
    <source>
        <dbReference type="Pfam" id="PF00534"/>
    </source>
</evidence>
<dbReference type="EMBL" id="WJJP01000384">
    <property type="protein sequence ID" value="MBD3325251.1"/>
    <property type="molecule type" value="Genomic_DNA"/>
</dbReference>
<evidence type="ECO:0000313" key="2">
    <source>
        <dbReference type="EMBL" id="MBD3325251.1"/>
    </source>
</evidence>
<dbReference type="InterPro" id="IPR001296">
    <property type="entry name" value="Glyco_trans_1"/>
</dbReference>
<sequence>MRVAFVHDWLNGMRGGERCLEALCELYPNADLYTLFHEPGKLSPIIEALPIHTSFIQKLPLVLKKYRHYLPLFPIAVEQFDVRGYDLVISLSHCIANGAITSPQTCHIGYTFTPMRYAWDLYHEYFGGQRTRRMGRYLIPGFMNYLRMWDIAASKRVDYFVAISHHVKQRIAKHYRRSADVIYPPVNTEFYTPDPTLPNAEFFLIVSAFAPYKKIELAIEAFNRLGQPLKIIGQGQELKRLKKLANPNIELLGALPDEAVRDHYRRCRALIFPGEEDFGIVPLEAQACGTPVIGYARGGLLETTIPDQTAIYFYEHTPEALLEAIQKFQQTTFSPTAIRTQACRFAKSRFQQEMQAYIDHKMQAFAEEAPWER</sequence>
<dbReference type="PANTHER" id="PTHR46401">
    <property type="entry name" value="GLYCOSYLTRANSFERASE WBBK-RELATED"/>
    <property type="match status" value="1"/>
</dbReference>
<dbReference type="PANTHER" id="PTHR46401:SF8">
    <property type="entry name" value="BLL6006 PROTEIN"/>
    <property type="match status" value="1"/>
</dbReference>
<gene>
    <name evidence="2" type="ORF">GF339_11745</name>
</gene>
<accession>A0A9D5JWI0</accession>
<organism evidence="2 3">
    <name type="scientific">candidate division KSB3 bacterium</name>
    <dbReference type="NCBI Taxonomy" id="2044937"/>
    <lineage>
        <taxon>Bacteria</taxon>
        <taxon>candidate division KSB3</taxon>
    </lineage>
</organism>
<comment type="caution">
    <text evidence="2">The sequence shown here is derived from an EMBL/GenBank/DDBJ whole genome shotgun (WGS) entry which is preliminary data.</text>
</comment>
<dbReference type="Pfam" id="PF00534">
    <property type="entry name" value="Glycos_transf_1"/>
    <property type="match status" value="1"/>
</dbReference>
<dbReference type="SUPFAM" id="SSF53756">
    <property type="entry name" value="UDP-Glycosyltransferase/glycogen phosphorylase"/>
    <property type="match status" value="1"/>
</dbReference>
<dbReference type="AlphaFoldDB" id="A0A9D5JWI0"/>
<reference evidence="2" key="1">
    <citation type="submission" date="2019-11" db="EMBL/GenBank/DDBJ databases">
        <title>Microbial mats filling the niche in hypersaline microbial mats.</title>
        <authorList>
            <person name="Wong H.L."/>
            <person name="Macleod F.I."/>
            <person name="White R.A. III"/>
            <person name="Burns B.P."/>
        </authorList>
    </citation>
    <scope>NUCLEOTIDE SEQUENCE</scope>
    <source>
        <strain evidence="2">Rbin_158</strain>
    </source>
</reference>
<dbReference type="Proteomes" id="UP000649604">
    <property type="component" value="Unassembled WGS sequence"/>
</dbReference>
<evidence type="ECO:0000313" key="3">
    <source>
        <dbReference type="Proteomes" id="UP000649604"/>
    </source>
</evidence>
<protein>
    <submittedName>
        <fullName evidence="2">Glycosyltransferase</fullName>
    </submittedName>
</protein>
<dbReference type="GO" id="GO:0016757">
    <property type="term" value="F:glycosyltransferase activity"/>
    <property type="evidence" value="ECO:0007669"/>
    <property type="project" value="InterPro"/>
</dbReference>
<dbReference type="Gene3D" id="3.40.50.2000">
    <property type="entry name" value="Glycogen Phosphorylase B"/>
    <property type="match status" value="2"/>
</dbReference>
<feature type="domain" description="Glycosyl transferase family 1" evidence="1">
    <location>
        <begin position="199"/>
        <end position="328"/>
    </location>
</feature>